<dbReference type="PANTHER" id="PTHR46813:SF16">
    <property type="entry name" value="GATA TRANSCRIPTION FACTOR 18"/>
    <property type="match status" value="1"/>
</dbReference>
<sequence length="72" mass="8145">MIAEANRRGDPIKRCAGCETTNTPLWRNGPKGFKSLCNACGLRYKKEEKKILGSPDTHSKSRGRKLSRKHNF</sequence>
<evidence type="ECO:0000256" key="8">
    <source>
        <dbReference type="PROSITE-ProRule" id="PRU00094"/>
    </source>
</evidence>
<keyword evidence="12" id="KW-1185">Reference proteome</keyword>
<dbReference type="AlphaFoldDB" id="A0A822ZGP2"/>
<protein>
    <recommendedName>
        <fullName evidence="10">GATA-type domain-containing protein</fullName>
    </recommendedName>
</protein>
<evidence type="ECO:0000256" key="7">
    <source>
        <dbReference type="ARBA" id="ARBA00024019"/>
    </source>
</evidence>
<dbReference type="PROSITE" id="PS50114">
    <property type="entry name" value="GATA_ZN_FINGER_2"/>
    <property type="match status" value="1"/>
</dbReference>
<dbReference type="SUPFAM" id="SSF57716">
    <property type="entry name" value="Glucocorticoid receptor-like (DNA-binding domain)"/>
    <property type="match status" value="1"/>
</dbReference>
<evidence type="ECO:0000256" key="2">
    <source>
        <dbReference type="ARBA" id="ARBA00022771"/>
    </source>
</evidence>
<evidence type="ECO:0000256" key="5">
    <source>
        <dbReference type="ARBA" id="ARBA00023125"/>
    </source>
</evidence>
<dbReference type="InterPro" id="IPR013088">
    <property type="entry name" value="Znf_NHR/GATA"/>
</dbReference>
<dbReference type="CDD" id="cd00202">
    <property type="entry name" value="ZnF_GATA"/>
    <property type="match status" value="1"/>
</dbReference>
<keyword evidence="2 8" id="KW-0863">Zinc-finger</keyword>
<keyword evidence="1" id="KW-0479">Metal-binding</keyword>
<comment type="caution">
    <text evidence="11">The sequence shown here is derived from an EMBL/GenBank/DDBJ whole genome shotgun (WGS) entry which is preliminary data.</text>
</comment>
<dbReference type="Proteomes" id="UP000607653">
    <property type="component" value="Unassembled WGS sequence"/>
</dbReference>
<dbReference type="GO" id="GO:0043565">
    <property type="term" value="F:sequence-specific DNA binding"/>
    <property type="evidence" value="ECO:0007669"/>
    <property type="project" value="InterPro"/>
</dbReference>
<organism evidence="11 12">
    <name type="scientific">Nelumbo nucifera</name>
    <name type="common">Sacred lotus</name>
    <dbReference type="NCBI Taxonomy" id="4432"/>
    <lineage>
        <taxon>Eukaryota</taxon>
        <taxon>Viridiplantae</taxon>
        <taxon>Streptophyta</taxon>
        <taxon>Embryophyta</taxon>
        <taxon>Tracheophyta</taxon>
        <taxon>Spermatophyta</taxon>
        <taxon>Magnoliopsida</taxon>
        <taxon>Proteales</taxon>
        <taxon>Nelumbonaceae</taxon>
        <taxon>Nelumbo</taxon>
    </lineage>
</organism>
<evidence type="ECO:0000259" key="10">
    <source>
        <dbReference type="PROSITE" id="PS50114"/>
    </source>
</evidence>
<dbReference type="SMART" id="SM00401">
    <property type="entry name" value="ZnF_GATA"/>
    <property type="match status" value="1"/>
</dbReference>
<gene>
    <name evidence="11" type="ORF">HUJ06_000436</name>
</gene>
<dbReference type="InterPro" id="IPR000679">
    <property type="entry name" value="Znf_GATA"/>
</dbReference>
<name>A0A822ZGP2_NELNU</name>
<feature type="region of interest" description="Disordered" evidence="9">
    <location>
        <begin position="51"/>
        <end position="72"/>
    </location>
</feature>
<dbReference type="Gene3D" id="3.30.50.10">
    <property type="entry name" value="Erythroid Transcription Factor GATA-1, subunit A"/>
    <property type="match status" value="1"/>
</dbReference>
<reference evidence="11 12" key="1">
    <citation type="journal article" date="2020" name="Mol. Biol. Evol.">
        <title>Distinct Expression and Methylation Patterns for Genes with Different Fates following a Single Whole-Genome Duplication in Flowering Plants.</title>
        <authorList>
            <person name="Shi T."/>
            <person name="Rahmani R.S."/>
            <person name="Gugger P.F."/>
            <person name="Wang M."/>
            <person name="Li H."/>
            <person name="Zhang Y."/>
            <person name="Li Z."/>
            <person name="Wang Q."/>
            <person name="Van de Peer Y."/>
            <person name="Marchal K."/>
            <person name="Chen J."/>
        </authorList>
    </citation>
    <scope>NUCLEOTIDE SEQUENCE [LARGE SCALE GENOMIC DNA]</scope>
    <source>
        <tissue evidence="11">Leaf</tissue>
    </source>
</reference>
<keyword evidence="4" id="KW-0805">Transcription regulation</keyword>
<keyword evidence="6" id="KW-0804">Transcription</keyword>
<keyword evidence="3" id="KW-0862">Zinc</keyword>
<feature type="domain" description="GATA-type" evidence="10">
    <location>
        <begin position="13"/>
        <end position="45"/>
    </location>
</feature>
<proteinExistence type="inferred from homology"/>
<evidence type="ECO:0000256" key="1">
    <source>
        <dbReference type="ARBA" id="ARBA00022723"/>
    </source>
</evidence>
<evidence type="ECO:0000313" key="11">
    <source>
        <dbReference type="EMBL" id="DAD42206.1"/>
    </source>
</evidence>
<comment type="similarity">
    <text evidence="7">Belongs to the type IV zinc-finger family. Class B subfamily.</text>
</comment>
<accession>A0A822ZGP2</accession>
<dbReference type="EMBL" id="DUZY01000006">
    <property type="protein sequence ID" value="DAD42206.1"/>
    <property type="molecule type" value="Genomic_DNA"/>
</dbReference>
<evidence type="ECO:0000313" key="12">
    <source>
        <dbReference type="Proteomes" id="UP000607653"/>
    </source>
</evidence>
<evidence type="ECO:0000256" key="4">
    <source>
        <dbReference type="ARBA" id="ARBA00023015"/>
    </source>
</evidence>
<dbReference type="Pfam" id="PF00320">
    <property type="entry name" value="GATA"/>
    <property type="match status" value="1"/>
</dbReference>
<dbReference type="GO" id="GO:0008270">
    <property type="term" value="F:zinc ion binding"/>
    <property type="evidence" value="ECO:0007669"/>
    <property type="project" value="UniProtKB-KW"/>
</dbReference>
<dbReference type="GO" id="GO:0006355">
    <property type="term" value="P:regulation of DNA-templated transcription"/>
    <property type="evidence" value="ECO:0007669"/>
    <property type="project" value="InterPro"/>
</dbReference>
<evidence type="ECO:0000256" key="3">
    <source>
        <dbReference type="ARBA" id="ARBA00022833"/>
    </source>
</evidence>
<evidence type="ECO:0000256" key="6">
    <source>
        <dbReference type="ARBA" id="ARBA00023163"/>
    </source>
</evidence>
<keyword evidence="5" id="KW-0238">DNA-binding</keyword>
<feature type="compositionally biased region" description="Basic residues" evidence="9">
    <location>
        <begin position="60"/>
        <end position="72"/>
    </location>
</feature>
<dbReference type="PANTHER" id="PTHR46813">
    <property type="entry name" value="GATA TRANSCRIPTION FACTOR 18"/>
    <property type="match status" value="1"/>
</dbReference>
<evidence type="ECO:0000256" key="9">
    <source>
        <dbReference type="SAM" id="MobiDB-lite"/>
    </source>
</evidence>